<proteinExistence type="predicted"/>
<reference evidence="1 2" key="1">
    <citation type="submission" date="2023-11" db="EMBL/GenBank/DDBJ databases">
        <authorList>
            <person name="Okamura Y."/>
        </authorList>
    </citation>
    <scope>NUCLEOTIDE SEQUENCE [LARGE SCALE GENOMIC DNA]</scope>
</reference>
<dbReference type="GO" id="GO:0007218">
    <property type="term" value="P:neuropeptide signaling pathway"/>
    <property type="evidence" value="ECO:0007669"/>
    <property type="project" value="InterPro"/>
</dbReference>
<dbReference type="Pfam" id="PF04736">
    <property type="entry name" value="Eclosion"/>
    <property type="match status" value="1"/>
</dbReference>
<sequence length="113" mass="12370">MLEQHDLDAIKRAEGNQQDIDVASPKMTKISPILTCFAATAMLFNVISVEANPAIATGYDPLDICIENCAQCKKMLGAWFEGHLCAESCLELKGKHIPECEDFASIAPFLNKL</sequence>
<dbReference type="InterPro" id="IPR006825">
    <property type="entry name" value="Eclosion"/>
</dbReference>
<evidence type="ECO:0000313" key="2">
    <source>
        <dbReference type="Proteomes" id="UP001497472"/>
    </source>
</evidence>
<protein>
    <recommendedName>
        <fullName evidence="3">Eclosion hormone</fullName>
    </recommendedName>
</protein>
<dbReference type="EMBL" id="CAVLEF010000005">
    <property type="protein sequence ID" value="CAK1544143.1"/>
    <property type="molecule type" value="Genomic_DNA"/>
</dbReference>
<accession>A0AAV1J4X5</accession>
<gene>
    <name evidence="1" type="ORF">LNINA_LOCUS3914</name>
</gene>
<dbReference type="Proteomes" id="UP001497472">
    <property type="component" value="Unassembled WGS sequence"/>
</dbReference>
<evidence type="ECO:0008006" key="3">
    <source>
        <dbReference type="Google" id="ProtNLM"/>
    </source>
</evidence>
<organism evidence="1 2">
    <name type="scientific">Leptosia nina</name>
    <dbReference type="NCBI Taxonomy" id="320188"/>
    <lineage>
        <taxon>Eukaryota</taxon>
        <taxon>Metazoa</taxon>
        <taxon>Ecdysozoa</taxon>
        <taxon>Arthropoda</taxon>
        <taxon>Hexapoda</taxon>
        <taxon>Insecta</taxon>
        <taxon>Pterygota</taxon>
        <taxon>Neoptera</taxon>
        <taxon>Endopterygota</taxon>
        <taxon>Lepidoptera</taxon>
        <taxon>Glossata</taxon>
        <taxon>Ditrysia</taxon>
        <taxon>Papilionoidea</taxon>
        <taxon>Pieridae</taxon>
        <taxon>Pierinae</taxon>
        <taxon>Leptosia</taxon>
    </lineage>
</organism>
<name>A0AAV1J4X5_9NEOP</name>
<evidence type="ECO:0000313" key="1">
    <source>
        <dbReference type="EMBL" id="CAK1544143.1"/>
    </source>
</evidence>
<comment type="caution">
    <text evidence="1">The sequence shown here is derived from an EMBL/GenBank/DDBJ whole genome shotgun (WGS) entry which is preliminary data.</text>
</comment>
<dbReference type="AlphaFoldDB" id="A0AAV1J4X5"/>
<dbReference type="GO" id="GO:0008255">
    <property type="term" value="F:ecdysis-triggering hormone activity"/>
    <property type="evidence" value="ECO:0007669"/>
    <property type="project" value="InterPro"/>
</dbReference>
<keyword evidence="2" id="KW-1185">Reference proteome</keyword>
<dbReference type="GO" id="GO:0018990">
    <property type="term" value="P:ecdysis, chitin-based cuticle"/>
    <property type="evidence" value="ECO:0007669"/>
    <property type="project" value="InterPro"/>
</dbReference>